<gene>
    <name evidence="4" type="ORF">D9619_007933</name>
</gene>
<dbReference type="Gene3D" id="3.30.160.60">
    <property type="entry name" value="Classic Zinc Finger"/>
    <property type="match status" value="1"/>
</dbReference>
<dbReference type="Proteomes" id="UP000567179">
    <property type="component" value="Unassembled WGS sequence"/>
</dbReference>
<keyword evidence="1" id="KW-0479">Metal-binding</keyword>
<feature type="compositionally biased region" description="Low complexity" evidence="2">
    <location>
        <begin position="18"/>
        <end position="28"/>
    </location>
</feature>
<name>A0A8H5AU77_9AGAR</name>
<dbReference type="EMBL" id="JAACJJ010000057">
    <property type="protein sequence ID" value="KAF5310673.1"/>
    <property type="molecule type" value="Genomic_DNA"/>
</dbReference>
<dbReference type="InterPro" id="IPR013087">
    <property type="entry name" value="Znf_C2H2_type"/>
</dbReference>
<dbReference type="GO" id="GO:0008270">
    <property type="term" value="F:zinc ion binding"/>
    <property type="evidence" value="ECO:0007669"/>
    <property type="project" value="UniProtKB-KW"/>
</dbReference>
<reference evidence="4 5" key="1">
    <citation type="journal article" date="2020" name="ISME J.">
        <title>Uncovering the hidden diversity of litter-decomposition mechanisms in mushroom-forming fungi.</title>
        <authorList>
            <person name="Floudas D."/>
            <person name="Bentzer J."/>
            <person name="Ahren D."/>
            <person name="Johansson T."/>
            <person name="Persson P."/>
            <person name="Tunlid A."/>
        </authorList>
    </citation>
    <scope>NUCLEOTIDE SEQUENCE [LARGE SCALE GENOMIC DNA]</scope>
    <source>
        <strain evidence="4 5">CBS 101986</strain>
    </source>
</reference>
<accession>A0A8H5AU77</accession>
<protein>
    <recommendedName>
        <fullName evidence="3">C2H2-type domain-containing protein</fullName>
    </recommendedName>
</protein>
<evidence type="ECO:0000259" key="3">
    <source>
        <dbReference type="PROSITE" id="PS50157"/>
    </source>
</evidence>
<evidence type="ECO:0000256" key="2">
    <source>
        <dbReference type="SAM" id="MobiDB-lite"/>
    </source>
</evidence>
<dbReference type="SMART" id="SM00355">
    <property type="entry name" value="ZnF_C2H2"/>
    <property type="match status" value="3"/>
</dbReference>
<feature type="region of interest" description="Disordered" evidence="2">
    <location>
        <begin position="13"/>
        <end position="33"/>
    </location>
</feature>
<sequence length="339" mass="38409">MVTHKTWLLAKAPSTPASSISGSKIPGSPDRRKHGCPHCRMVFTRSYDLKSHISQQHAPREEDFIRCILCLHVKIHTKQKSNLKLHLNGQHPEWLQELEITADYGVELCKATTDKDRLAQGAGSREFGLPIPIPTTTRKPKPSRAKHRTRRKSPTSEWSSADSSLYTGDDLLVPDAGQMYQYMHSLHLHDGTTVSSVSSVFPVAVTATQPQSVDQSSNGTMPLISLPPMYTCIQHVIDEAHLKNDNRTDDGEFICLWREKGDMDPCLDHLWGTDALIRHCEENHELSISWVSYDTNEPFARCQWDQCRTPPMLRSKLDRHVKEMHGGQIEQHVDGSLRR</sequence>
<feature type="domain" description="C2H2-type" evidence="3">
    <location>
        <begin position="34"/>
        <end position="62"/>
    </location>
</feature>
<evidence type="ECO:0000256" key="1">
    <source>
        <dbReference type="PROSITE-ProRule" id="PRU00042"/>
    </source>
</evidence>
<keyword evidence="5" id="KW-1185">Reference proteome</keyword>
<keyword evidence="1" id="KW-0862">Zinc</keyword>
<feature type="region of interest" description="Disordered" evidence="2">
    <location>
        <begin position="119"/>
        <end position="162"/>
    </location>
</feature>
<dbReference type="AlphaFoldDB" id="A0A8H5AU77"/>
<feature type="compositionally biased region" description="Basic residues" evidence="2">
    <location>
        <begin position="138"/>
        <end position="153"/>
    </location>
</feature>
<dbReference type="PROSITE" id="PS00028">
    <property type="entry name" value="ZINC_FINGER_C2H2_1"/>
    <property type="match status" value="1"/>
</dbReference>
<evidence type="ECO:0000313" key="5">
    <source>
        <dbReference type="Proteomes" id="UP000567179"/>
    </source>
</evidence>
<dbReference type="PROSITE" id="PS50157">
    <property type="entry name" value="ZINC_FINGER_C2H2_2"/>
    <property type="match status" value="1"/>
</dbReference>
<evidence type="ECO:0000313" key="4">
    <source>
        <dbReference type="EMBL" id="KAF5310673.1"/>
    </source>
</evidence>
<organism evidence="4 5">
    <name type="scientific">Psilocybe cf. subviscida</name>
    <dbReference type="NCBI Taxonomy" id="2480587"/>
    <lineage>
        <taxon>Eukaryota</taxon>
        <taxon>Fungi</taxon>
        <taxon>Dikarya</taxon>
        <taxon>Basidiomycota</taxon>
        <taxon>Agaricomycotina</taxon>
        <taxon>Agaricomycetes</taxon>
        <taxon>Agaricomycetidae</taxon>
        <taxon>Agaricales</taxon>
        <taxon>Agaricineae</taxon>
        <taxon>Strophariaceae</taxon>
        <taxon>Psilocybe</taxon>
    </lineage>
</organism>
<proteinExistence type="predicted"/>
<keyword evidence="1" id="KW-0863">Zinc-finger</keyword>
<comment type="caution">
    <text evidence="4">The sequence shown here is derived from an EMBL/GenBank/DDBJ whole genome shotgun (WGS) entry which is preliminary data.</text>
</comment>